<gene>
    <name evidence="9 12" type="primary">ispE</name>
    <name evidence="12" type="ORF">FJY68_02960</name>
</gene>
<evidence type="ECO:0000259" key="10">
    <source>
        <dbReference type="Pfam" id="PF00288"/>
    </source>
</evidence>
<feature type="active site" evidence="9">
    <location>
        <position position="11"/>
    </location>
</feature>
<dbReference type="Gene3D" id="3.30.70.890">
    <property type="entry name" value="GHMP kinase, C-terminal domain"/>
    <property type="match status" value="1"/>
</dbReference>
<dbReference type="Gene3D" id="3.30.230.10">
    <property type="match status" value="1"/>
</dbReference>
<evidence type="ECO:0000256" key="5">
    <source>
        <dbReference type="ARBA" id="ARBA00022741"/>
    </source>
</evidence>
<dbReference type="EMBL" id="VGIR01000011">
    <property type="protein sequence ID" value="MBM3330797.1"/>
    <property type="molecule type" value="Genomic_DNA"/>
</dbReference>
<dbReference type="InterPro" id="IPR013750">
    <property type="entry name" value="GHMP_kinase_C_dom"/>
</dbReference>
<dbReference type="GO" id="GO:0016114">
    <property type="term" value="P:terpenoid biosynthetic process"/>
    <property type="evidence" value="ECO:0007669"/>
    <property type="project" value="UniProtKB-UniRule"/>
</dbReference>
<reference evidence="12" key="1">
    <citation type="submission" date="2019-03" db="EMBL/GenBank/DDBJ databases">
        <title>Lake Tanganyika Metagenome-Assembled Genomes (MAGs).</title>
        <authorList>
            <person name="Tran P."/>
        </authorList>
    </citation>
    <scope>NUCLEOTIDE SEQUENCE</scope>
    <source>
        <strain evidence="12">K_DeepCast_150m_m2_040</strain>
    </source>
</reference>
<evidence type="ECO:0000256" key="7">
    <source>
        <dbReference type="ARBA" id="ARBA00022840"/>
    </source>
</evidence>
<dbReference type="PANTHER" id="PTHR43527">
    <property type="entry name" value="4-DIPHOSPHOCYTIDYL-2-C-METHYL-D-ERYTHRITOL KINASE, CHLOROPLASTIC"/>
    <property type="match status" value="1"/>
</dbReference>
<evidence type="ECO:0000313" key="13">
    <source>
        <dbReference type="Proteomes" id="UP000779900"/>
    </source>
</evidence>
<evidence type="ECO:0000256" key="6">
    <source>
        <dbReference type="ARBA" id="ARBA00022777"/>
    </source>
</evidence>
<dbReference type="GO" id="GO:0050515">
    <property type="term" value="F:4-(cytidine 5'-diphospho)-2-C-methyl-D-erythritol kinase activity"/>
    <property type="evidence" value="ECO:0007669"/>
    <property type="project" value="UniProtKB-UniRule"/>
</dbReference>
<feature type="binding site" evidence="9">
    <location>
        <begin position="94"/>
        <end position="104"/>
    </location>
    <ligand>
        <name>ATP</name>
        <dbReference type="ChEBI" id="CHEBI:30616"/>
    </ligand>
</feature>
<comment type="catalytic activity">
    <reaction evidence="9">
        <text>4-CDP-2-C-methyl-D-erythritol + ATP = 4-CDP-2-C-methyl-D-erythritol 2-phosphate + ADP + H(+)</text>
        <dbReference type="Rhea" id="RHEA:18437"/>
        <dbReference type="ChEBI" id="CHEBI:15378"/>
        <dbReference type="ChEBI" id="CHEBI:30616"/>
        <dbReference type="ChEBI" id="CHEBI:57823"/>
        <dbReference type="ChEBI" id="CHEBI:57919"/>
        <dbReference type="ChEBI" id="CHEBI:456216"/>
        <dbReference type="EC" id="2.7.1.148"/>
    </reaction>
</comment>
<keyword evidence="7 9" id="KW-0067">ATP-binding</keyword>
<dbReference type="Pfam" id="PF08544">
    <property type="entry name" value="GHMP_kinases_C"/>
    <property type="match status" value="1"/>
</dbReference>
<dbReference type="GO" id="GO:0019288">
    <property type="term" value="P:isopentenyl diphosphate biosynthetic process, methylerythritol 4-phosphate pathway"/>
    <property type="evidence" value="ECO:0007669"/>
    <property type="project" value="UniProtKB-UniRule"/>
</dbReference>
<comment type="function">
    <text evidence="9">Catalyzes the phosphorylation of the position 2 hydroxy group of 4-diphosphocytidyl-2C-methyl-D-erythritol.</text>
</comment>
<evidence type="ECO:0000256" key="1">
    <source>
        <dbReference type="ARBA" id="ARBA00009684"/>
    </source>
</evidence>
<dbReference type="InterPro" id="IPR006204">
    <property type="entry name" value="GHMP_kinase_N_dom"/>
</dbReference>
<feature type="domain" description="GHMP kinase N-terminal" evidence="10">
    <location>
        <begin position="66"/>
        <end position="144"/>
    </location>
</feature>
<dbReference type="InterPro" id="IPR004424">
    <property type="entry name" value="IspE"/>
</dbReference>
<dbReference type="SUPFAM" id="SSF54211">
    <property type="entry name" value="Ribosomal protein S5 domain 2-like"/>
    <property type="match status" value="1"/>
</dbReference>
<dbReference type="PIRSF" id="PIRSF010376">
    <property type="entry name" value="IspE"/>
    <property type="match status" value="1"/>
</dbReference>
<dbReference type="Proteomes" id="UP000779900">
    <property type="component" value="Unassembled WGS sequence"/>
</dbReference>
<accession>A0A937XCR3</accession>
<comment type="similarity">
    <text evidence="1 9">Belongs to the GHMP kinase family. IspE subfamily.</text>
</comment>
<keyword evidence="6 9" id="KW-0418">Kinase</keyword>
<feature type="domain" description="GHMP kinase C-terminal" evidence="11">
    <location>
        <begin position="204"/>
        <end position="265"/>
    </location>
</feature>
<evidence type="ECO:0000256" key="8">
    <source>
        <dbReference type="ARBA" id="ARBA00032554"/>
    </source>
</evidence>
<dbReference type="InterPro" id="IPR036554">
    <property type="entry name" value="GHMP_kinase_C_sf"/>
</dbReference>
<evidence type="ECO:0000256" key="9">
    <source>
        <dbReference type="HAMAP-Rule" id="MF_00061"/>
    </source>
</evidence>
<evidence type="ECO:0000256" key="3">
    <source>
        <dbReference type="ARBA" id="ARBA00017473"/>
    </source>
</evidence>
<dbReference type="Pfam" id="PF00288">
    <property type="entry name" value="GHMP_kinases_N"/>
    <property type="match status" value="1"/>
</dbReference>
<dbReference type="EC" id="2.7.1.148" evidence="2 9"/>
<evidence type="ECO:0000313" key="12">
    <source>
        <dbReference type="EMBL" id="MBM3330797.1"/>
    </source>
</evidence>
<dbReference type="SUPFAM" id="SSF55060">
    <property type="entry name" value="GHMP Kinase, C-terminal domain"/>
    <property type="match status" value="1"/>
</dbReference>
<dbReference type="InterPro" id="IPR020568">
    <property type="entry name" value="Ribosomal_Su5_D2-typ_SF"/>
</dbReference>
<dbReference type="AlphaFoldDB" id="A0A937XCR3"/>
<dbReference type="GO" id="GO:0005524">
    <property type="term" value="F:ATP binding"/>
    <property type="evidence" value="ECO:0007669"/>
    <property type="project" value="UniProtKB-UniRule"/>
</dbReference>
<comment type="pathway">
    <text evidence="9">Isoprenoid biosynthesis; isopentenyl diphosphate biosynthesis via DXP pathway; isopentenyl diphosphate from 1-deoxy-D-xylulose 5-phosphate: step 3/6.</text>
</comment>
<evidence type="ECO:0000256" key="2">
    <source>
        <dbReference type="ARBA" id="ARBA00012052"/>
    </source>
</evidence>
<dbReference type="HAMAP" id="MF_00061">
    <property type="entry name" value="IspE"/>
    <property type="match status" value="1"/>
</dbReference>
<dbReference type="InterPro" id="IPR014721">
    <property type="entry name" value="Ribsml_uS5_D2-typ_fold_subgr"/>
</dbReference>
<keyword evidence="4 9" id="KW-0808">Transferase</keyword>
<dbReference type="PANTHER" id="PTHR43527:SF2">
    <property type="entry name" value="4-DIPHOSPHOCYTIDYL-2-C-METHYL-D-ERYTHRITOL KINASE, CHLOROPLASTIC"/>
    <property type="match status" value="1"/>
</dbReference>
<feature type="active site" evidence="9">
    <location>
        <position position="136"/>
    </location>
</feature>
<keyword evidence="5 9" id="KW-0547">Nucleotide-binding</keyword>
<proteinExistence type="inferred from homology"/>
<protein>
    <recommendedName>
        <fullName evidence="3 9">4-diphosphocytidyl-2-C-methyl-D-erythritol kinase</fullName>
        <shortName evidence="9">CMK</shortName>
        <ecNumber evidence="2 9">2.7.1.148</ecNumber>
    </recommendedName>
    <alternativeName>
        <fullName evidence="8 9">4-(cytidine-5'-diphospho)-2-C-methyl-D-erythritol kinase</fullName>
    </alternativeName>
</protein>
<organism evidence="12 13">
    <name type="scientific">candidate division WOR-3 bacterium</name>
    <dbReference type="NCBI Taxonomy" id="2052148"/>
    <lineage>
        <taxon>Bacteria</taxon>
        <taxon>Bacteria division WOR-3</taxon>
    </lineage>
</organism>
<name>A0A937XCR3_UNCW3</name>
<evidence type="ECO:0000259" key="11">
    <source>
        <dbReference type="Pfam" id="PF08544"/>
    </source>
</evidence>
<comment type="caution">
    <text evidence="12">The sequence shown here is derived from an EMBL/GenBank/DDBJ whole genome shotgun (WGS) entry which is preliminary data.</text>
</comment>
<dbReference type="NCBIfam" id="TIGR00154">
    <property type="entry name" value="ispE"/>
    <property type="match status" value="1"/>
</dbReference>
<keyword evidence="9" id="KW-0414">Isoprene biosynthesis</keyword>
<evidence type="ECO:0000256" key="4">
    <source>
        <dbReference type="ARBA" id="ARBA00022679"/>
    </source>
</evidence>
<sequence length="287" mass="30248">MPSLVLNSPAKVNLGLWVGRKRADGFHDIVSVVAPVRLGDRISITRTRAGIEVACDSTDAPSGPGNLAYKAASAFFQATRIESGCRILIAKRIPVGGGLGGGSSNAATVLAGLNRLFGNALGPQRLRSIGASLGSDVPAFLVGGPSIARGRGERLRRIQLPRLDLVLCFPGHAVSTTWAYAELDRLRAAGQGLTRPVISPNILRAALRRNEPDKVAAQLTNSFECAVFRKHPALGRAKELLLRHGAFAASLSGSGSTVYGLVRTKGWRDPMAALARSGFHCVKTSTL</sequence>